<comment type="caution">
    <text evidence="1">The sequence shown here is derived from an EMBL/GenBank/DDBJ whole genome shotgun (WGS) entry which is preliminary data.</text>
</comment>
<name>A0A1F7GVJ9_9BACT</name>
<dbReference type="Proteomes" id="UP000177159">
    <property type="component" value="Unassembled WGS sequence"/>
</dbReference>
<dbReference type="EMBL" id="MFZM01000025">
    <property type="protein sequence ID" value="OGK23117.1"/>
    <property type="molecule type" value="Genomic_DNA"/>
</dbReference>
<evidence type="ECO:0000313" key="1">
    <source>
        <dbReference type="EMBL" id="OGK23117.1"/>
    </source>
</evidence>
<proteinExistence type="predicted"/>
<reference evidence="1 2" key="1">
    <citation type="journal article" date="2016" name="Nat. Commun.">
        <title>Thousands of microbial genomes shed light on interconnected biogeochemical processes in an aquifer system.</title>
        <authorList>
            <person name="Anantharaman K."/>
            <person name="Brown C.T."/>
            <person name="Hug L.A."/>
            <person name="Sharon I."/>
            <person name="Castelle C.J."/>
            <person name="Probst A.J."/>
            <person name="Thomas B.C."/>
            <person name="Singh A."/>
            <person name="Wilkins M.J."/>
            <person name="Karaoz U."/>
            <person name="Brodie E.L."/>
            <person name="Williams K.H."/>
            <person name="Hubbard S.S."/>
            <person name="Banfield J.F."/>
        </authorList>
    </citation>
    <scope>NUCLEOTIDE SEQUENCE [LARGE SCALE GENOMIC DNA]</scope>
</reference>
<sequence>MSDKLIQQSIINVLVYFANFDYAPSFDEVYSFLAKKTSKKRCSEVLASMVEKKLIRNTKYLIPHTARYTLRGHGILVKKQINRKVQTQNKFKKVNLFVRVLSFFPQIQLIGFSGSCAMHNATKGDDVDFFIITERNRLWTGRIMSIFVSQLLRIRRKRLQKKVSDLVCLNMFFDRRELFIPKYKRNLYTAHEVMQMKPAFQNSEFKIHDPERHRKAYAEFLHENKWVQEFFPNIKIPKTQSKKSDNKGTLIGDLFELIFKKIQLYRINQHKTKEIITHTQLWFFPEDFEKKLRNT</sequence>
<organism evidence="1 2">
    <name type="scientific">Candidatus Roizmanbacteria bacterium RIFCSPHIGHO2_02_FULL_37_24</name>
    <dbReference type="NCBI Taxonomy" id="1802037"/>
    <lineage>
        <taxon>Bacteria</taxon>
        <taxon>Candidatus Roizmaniibacteriota</taxon>
    </lineage>
</organism>
<accession>A0A1F7GVJ9</accession>
<protein>
    <recommendedName>
        <fullName evidence="3">Polymerase nucleotidyl transferase domain-containing protein</fullName>
    </recommendedName>
</protein>
<gene>
    <name evidence="1" type="ORF">A3C24_01360</name>
</gene>
<evidence type="ECO:0000313" key="2">
    <source>
        <dbReference type="Proteomes" id="UP000177159"/>
    </source>
</evidence>
<evidence type="ECO:0008006" key="3">
    <source>
        <dbReference type="Google" id="ProtNLM"/>
    </source>
</evidence>
<dbReference type="AlphaFoldDB" id="A0A1F7GVJ9"/>